<dbReference type="PANTHER" id="PTHR10605">
    <property type="entry name" value="HEPARAN SULFATE SULFOTRANSFERASE"/>
    <property type="match status" value="1"/>
</dbReference>
<dbReference type="GO" id="GO:0008146">
    <property type="term" value="F:sulfotransferase activity"/>
    <property type="evidence" value="ECO:0007669"/>
    <property type="project" value="InterPro"/>
</dbReference>
<dbReference type="RefSeq" id="WP_152214723.1">
    <property type="nucleotide sequence ID" value="NZ_WESC01000002.1"/>
</dbReference>
<evidence type="ECO:0000256" key="1">
    <source>
        <dbReference type="ARBA" id="ARBA00022679"/>
    </source>
</evidence>
<dbReference type="PANTHER" id="PTHR10605:SF56">
    <property type="entry name" value="BIFUNCTIONAL HEPARAN SULFATE N-DEACETYLASE_N-SULFOTRANSFERASE"/>
    <property type="match status" value="1"/>
</dbReference>
<evidence type="ECO:0000313" key="2">
    <source>
        <dbReference type="EMBL" id="KAB7742301.1"/>
    </source>
</evidence>
<dbReference type="InterPro" id="IPR027417">
    <property type="entry name" value="P-loop_NTPase"/>
</dbReference>
<proteinExistence type="predicted"/>
<dbReference type="Gene3D" id="3.40.50.300">
    <property type="entry name" value="P-loop containing nucleotide triphosphate hydrolases"/>
    <property type="match status" value="1"/>
</dbReference>
<keyword evidence="1" id="KW-0808">Transferase</keyword>
<evidence type="ECO:0008006" key="4">
    <source>
        <dbReference type="Google" id="ProtNLM"/>
    </source>
</evidence>
<gene>
    <name evidence="2" type="ORF">F2P47_03295</name>
</gene>
<dbReference type="AlphaFoldDB" id="A0A6N6VR73"/>
<organism evidence="2 3">
    <name type="scientific">Parvibaculum sedimenti</name>
    <dbReference type="NCBI Taxonomy" id="2608632"/>
    <lineage>
        <taxon>Bacteria</taxon>
        <taxon>Pseudomonadati</taxon>
        <taxon>Pseudomonadota</taxon>
        <taxon>Alphaproteobacteria</taxon>
        <taxon>Hyphomicrobiales</taxon>
        <taxon>Parvibaculaceae</taxon>
        <taxon>Parvibaculum</taxon>
    </lineage>
</organism>
<evidence type="ECO:0000313" key="3">
    <source>
        <dbReference type="Proteomes" id="UP000468901"/>
    </source>
</evidence>
<dbReference type="Proteomes" id="UP000468901">
    <property type="component" value="Unassembled WGS sequence"/>
</dbReference>
<reference evidence="2 3" key="1">
    <citation type="submission" date="2019-09" db="EMBL/GenBank/DDBJ databases">
        <title>Parvibaculum sedimenti sp. nov., isolated from sediment.</title>
        <authorList>
            <person name="Wang Y."/>
        </authorList>
    </citation>
    <scope>NUCLEOTIDE SEQUENCE [LARGE SCALE GENOMIC DNA]</scope>
    <source>
        <strain evidence="2 3">HXT-9</strain>
    </source>
</reference>
<dbReference type="EMBL" id="WESC01000002">
    <property type="protein sequence ID" value="KAB7742301.1"/>
    <property type="molecule type" value="Genomic_DNA"/>
</dbReference>
<keyword evidence="3" id="KW-1185">Reference proteome</keyword>
<dbReference type="Pfam" id="PF13469">
    <property type="entry name" value="Sulfotransfer_3"/>
    <property type="match status" value="1"/>
</dbReference>
<sequence>MANALDGKTFILGIGAQKAGTTWLAEYLDSRPEVFMAPLMEMHYFDAKYVPGHRENIDALFKRKEGILARQQIWPSARRKKRLEHLRARMRMNDDAAYVKYFERYVPAECTHFSEITPEYALLPREVFENIRRYFPQTKVVFLMRDPVDRFYSQLRMNLRAGRAQGGSEEELFVSFLNEPRYIDKTSYQETLPVVRSAFTEDQIHIAFYENLFGDAEMARLCDFLGLTFVPGAYDKKANAAPKPAKLDPKLAALARERFAPVYDFCRAEFGERVPDSWRT</sequence>
<dbReference type="InterPro" id="IPR037359">
    <property type="entry name" value="NST/OST"/>
</dbReference>
<protein>
    <recommendedName>
        <fullName evidence="4">Sulfotransferase</fullName>
    </recommendedName>
</protein>
<comment type="caution">
    <text evidence="2">The sequence shown here is derived from an EMBL/GenBank/DDBJ whole genome shotgun (WGS) entry which is preliminary data.</text>
</comment>
<name>A0A6N6VR73_9HYPH</name>
<dbReference type="SUPFAM" id="SSF52540">
    <property type="entry name" value="P-loop containing nucleoside triphosphate hydrolases"/>
    <property type="match status" value="1"/>
</dbReference>
<accession>A0A6N6VR73</accession>